<dbReference type="EMBL" id="PJQY01000567">
    <property type="protein sequence ID" value="PQQ09903.1"/>
    <property type="molecule type" value="Genomic_DNA"/>
</dbReference>
<dbReference type="AlphaFoldDB" id="A0A314YT69"/>
<feature type="domain" description="Amine oxidase" evidence="6">
    <location>
        <begin position="239"/>
        <end position="368"/>
    </location>
</feature>
<dbReference type="OrthoDB" id="7777654at2759"/>
<dbReference type="PANTHER" id="PTHR10668">
    <property type="entry name" value="PHYTOENE DEHYDROGENASE"/>
    <property type="match status" value="1"/>
</dbReference>
<dbReference type="GO" id="GO:0005759">
    <property type="term" value="C:mitochondrial matrix"/>
    <property type="evidence" value="ECO:0007669"/>
    <property type="project" value="UniProtKB-SubCell"/>
</dbReference>
<comment type="similarity">
    <text evidence="2">Belongs to the carotenoid/retinoid oxidoreductase family.</text>
</comment>
<dbReference type="Pfam" id="PF13450">
    <property type="entry name" value="NAD_binding_8"/>
    <property type="match status" value="1"/>
</dbReference>
<keyword evidence="8" id="KW-1185">Reference proteome</keyword>
<evidence type="ECO:0000259" key="6">
    <source>
        <dbReference type="Pfam" id="PF01593"/>
    </source>
</evidence>
<evidence type="ECO:0000313" key="8">
    <source>
        <dbReference type="Proteomes" id="UP000250321"/>
    </source>
</evidence>
<dbReference type="STRING" id="2094558.A0A314YT69"/>
<evidence type="ECO:0000313" key="7">
    <source>
        <dbReference type="EMBL" id="PQQ09903.1"/>
    </source>
</evidence>
<dbReference type="Proteomes" id="UP000250321">
    <property type="component" value="Unassembled WGS sequence"/>
</dbReference>
<reference evidence="7 8" key="1">
    <citation type="submission" date="2018-02" db="EMBL/GenBank/DDBJ databases">
        <title>Draft genome of wild Prunus yedoensis var. nudiflora.</title>
        <authorList>
            <person name="Baek S."/>
            <person name="Kim J.-H."/>
            <person name="Choi K."/>
            <person name="Kim G.-B."/>
            <person name="Cho A."/>
            <person name="Jang H."/>
            <person name="Shin C.-H."/>
            <person name="Yu H.-J."/>
            <person name="Mun J.-H."/>
        </authorList>
    </citation>
    <scope>NUCLEOTIDE SEQUENCE [LARGE SCALE GENOMIC DNA]</scope>
    <source>
        <strain evidence="8">cv. Jeju island</strain>
        <tissue evidence="7">Leaf</tissue>
    </source>
</reference>
<evidence type="ECO:0000256" key="4">
    <source>
        <dbReference type="ARBA" id="ARBA00038825"/>
    </source>
</evidence>
<dbReference type="SUPFAM" id="SSF51905">
    <property type="entry name" value="FAD/NAD(P)-binding domain"/>
    <property type="match status" value="2"/>
</dbReference>
<accession>A0A314YT69</accession>
<dbReference type="Gene3D" id="3.50.50.60">
    <property type="entry name" value="FAD/NAD(P)-binding domain"/>
    <property type="match status" value="4"/>
</dbReference>
<protein>
    <recommendedName>
        <fullName evidence="5">Pyridine nucleotide-disulfide oxidoreductase domain-containing protein 2</fullName>
    </recommendedName>
</protein>
<evidence type="ECO:0000256" key="5">
    <source>
        <dbReference type="ARBA" id="ARBA00040298"/>
    </source>
</evidence>
<sequence>MLWRRAFSTAAAKRHLTAKKWDALIIGAGHNGLVASAYLARAGLSVTVLERRQVIGGAAVTEEIIPGFKFTRCSYLYGLFRPSIARELELTRHGLKLLKPLASSFTPCLDGRYLLLGLNQEQDHLEISKFSKRDADAYTSYENQLLRFQKFVDFVLDSRTPETFPWEHSSIYDGLRNKWHKSAFWARCLQQVLSLGQKDMVEFVDLLLSPTSKYLNKRFESDILKGTLAVEAIIGSMVSIHNSGSGYVLLHHVMGEVDGDRNIWSHVEGGMGSVSLAISNAAKEAGVHIVTNAEVSQVMIGDTGIVNGVCLADGTQVHSSVVLSNATPYKTFMELVPEDFLPGDFLHAIKNSDYSSGTTKINVAVDRLPQFQCCKSSNPEVGPQHTASIRIGTESMGEIGTACQEAWNGLPSRRPVMEMTIPSSLDNTISPPGKHVVSLFTQYTPYKPLDGSWEDPKYRESYARRCFNLIDEYAPGFSSSVIGYDMLAPPDLEREIGLTGGNVFHGAMGLDSLFLMRPVKGWSGHRTPVRGLYMCGSGSHPEAQQQQQQLGATSALKDKKWDALVIGGGHNGLTAAAYLARGGLSVAVLERRHVIGGAAVTEELVPGFKFSRCSYLQSLLRPSIIKELELARHGMKLLKRSPSSFTPCLDGKYLLLGPNKDLNNSEISKFSKQDADAYPRYENQLEKFCEFMEPLLDSAPPESLQCESSCSVGDRIKNKMHNSMFWARCLRQAATLGQKDMVDFMDLLLSPASKVLNNWFESDVLKATLATDAVIGTTGSVHTPGSGYVLLHHVMGETDGEHGIWSYVEGGMGSVSLAIGNAAKEAGAHIVTCAEVQQLLINDSGTVNGVLLADGSQVHTSMVLSNATPYKTFKELVPDNVLPDDFINAIKYSDYSSGTTKINLAVDKLPQFKCCKLSHPDAGPQHVGTIHIGSESMEEIHSACQDAVNGLPSQRPVIEMTIPSVLDNTISPPGKHVINLFIQYTPYSPSDGHWGDPVYRESFAQKCFTLIDEYAPGFSSSIIGYDMLTPPDLEREIGLTGGNIFHGAMGLDSLFLMRPVKGWSNYRTPLHGLYLCGSGTHPGGGVMGAPGRNAARVALEDVNKPLK</sequence>
<comment type="subcellular location">
    <subcellularLocation>
        <location evidence="1">Mitochondrion matrix</location>
    </subcellularLocation>
</comment>
<proteinExistence type="inferred from homology"/>
<comment type="function">
    <text evidence="3">Probable oxidoreductase that may play a role as regulator of mitochondrial function.</text>
</comment>
<name>A0A314YT69_PRUYE</name>
<evidence type="ECO:0000256" key="1">
    <source>
        <dbReference type="ARBA" id="ARBA00004305"/>
    </source>
</evidence>
<comment type="subunit">
    <text evidence="4">Interacts with COX5B; this interaction may contribute to localize PYROXD2 to the inner face of the inner mitochondrial membrane.</text>
</comment>
<dbReference type="InterPro" id="IPR002937">
    <property type="entry name" value="Amino_oxidase"/>
</dbReference>
<dbReference type="PANTHER" id="PTHR10668:SF103">
    <property type="entry name" value="PYRIDINE NUCLEOTIDE-DISULFIDE OXIDOREDUCTASE DOMAIN-CONTAINING PROTEIN 2"/>
    <property type="match status" value="1"/>
</dbReference>
<dbReference type="GO" id="GO:0016491">
    <property type="term" value="F:oxidoreductase activity"/>
    <property type="evidence" value="ECO:0007669"/>
    <property type="project" value="InterPro"/>
</dbReference>
<dbReference type="Pfam" id="PF01593">
    <property type="entry name" value="Amino_oxidase"/>
    <property type="match status" value="2"/>
</dbReference>
<organism evidence="7 8">
    <name type="scientific">Prunus yedoensis var. nudiflora</name>
    <dbReference type="NCBI Taxonomy" id="2094558"/>
    <lineage>
        <taxon>Eukaryota</taxon>
        <taxon>Viridiplantae</taxon>
        <taxon>Streptophyta</taxon>
        <taxon>Embryophyta</taxon>
        <taxon>Tracheophyta</taxon>
        <taxon>Spermatophyta</taxon>
        <taxon>Magnoliopsida</taxon>
        <taxon>eudicotyledons</taxon>
        <taxon>Gunneridae</taxon>
        <taxon>Pentapetalae</taxon>
        <taxon>rosids</taxon>
        <taxon>fabids</taxon>
        <taxon>Rosales</taxon>
        <taxon>Rosaceae</taxon>
        <taxon>Amygdaloideae</taxon>
        <taxon>Amygdaleae</taxon>
        <taxon>Prunus</taxon>
    </lineage>
</organism>
<dbReference type="InterPro" id="IPR036188">
    <property type="entry name" value="FAD/NAD-bd_sf"/>
</dbReference>
<evidence type="ECO:0000256" key="3">
    <source>
        <dbReference type="ARBA" id="ARBA00037217"/>
    </source>
</evidence>
<evidence type="ECO:0000256" key="2">
    <source>
        <dbReference type="ARBA" id="ARBA00006046"/>
    </source>
</evidence>
<gene>
    <name evidence="7" type="ORF">Pyn_21358</name>
</gene>
<feature type="domain" description="Amine oxidase" evidence="6">
    <location>
        <begin position="572"/>
        <end position="908"/>
    </location>
</feature>
<comment type="caution">
    <text evidence="7">The sequence shown here is derived from an EMBL/GenBank/DDBJ whole genome shotgun (WGS) entry which is preliminary data.</text>
</comment>